<protein>
    <submittedName>
        <fullName evidence="7">Hydroxyacid dehydrogenase</fullName>
    </submittedName>
</protein>
<dbReference type="GO" id="GO:0051287">
    <property type="term" value="F:NAD binding"/>
    <property type="evidence" value="ECO:0007669"/>
    <property type="project" value="InterPro"/>
</dbReference>
<comment type="caution">
    <text evidence="7">The sequence shown here is derived from an EMBL/GenBank/DDBJ whole genome shotgun (WGS) entry which is preliminary data.</text>
</comment>
<accession>A0A7W4J3B8</accession>
<dbReference type="SUPFAM" id="SSF51735">
    <property type="entry name" value="NAD(P)-binding Rossmann-fold domains"/>
    <property type="match status" value="1"/>
</dbReference>
<comment type="similarity">
    <text evidence="1 4">Belongs to the D-isomer specific 2-hydroxyacid dehydrogenase family.</text>
</comment>
<evidence type="ECO:0000256" key="1">
    <source>
        <dbReference type="ARBA" id="ARBA00005854"/>
    </source>
</evidence>
<dbReference type="Gene3D" id="3.40.50.720">
    <property type="entry name" value="NAD(P)-binding Rossmann-like Domain"/>
    <property type="match status" value="2"/>
</dbReference>
<sequence>MATCFITQPIHPDAVAYLNGAGVATRYASRATMEAATAEIGGAEAVITRDLGFDEAAIRAAPNLRLVACHGSGTNRIAVAAAAERGIWVTNAPNTNSRSVAELTMGLILAAARRIPVADRAVRDGQWDFRYAAGGIELAGKTLGLIGFGAIARHVAAMAGAGFGMRVVAWSPNVPDAVFAQAGVMRVDGVEALLRSADVVSLHRPAGAAGATPIDAAALALLKPGALLVNTSRGTAIDSAALVAALQAGTLAGAALDVLVREPPLVHDPVLSAPGLILTPHLGGATGEALRRTAMLCAQQVIDALAGRTPAHCVQPSGA</sequence>
<evidence type="ECO:0000313" key="8">
    <source>
        <dbReference type="Proteomes" id="UP000577891"/>
    </source>
</evidence>
<evidence type="ECO:0000256" key="2">
    <source>
        <dbReference type="ARBA" id="ARBA00023002"/>
    </source>
</evidence>
<keyword evidence="2 4" id="KW-0560">Oxidoreductase</keyword>
<gene>
    <name evidence="7" type="ORF">HLH35_17330</name>
</gene>
<reference evidence="7 8" key="1">
    <citation type="submission" date="2020-04" db="EMBL/GenBank/DDBJ databases">
        <title>Description of novel Gluconacetobacter.</title>
        <authorList>
            <person name="Sombolestani A."/>
        </authorList>
    </citation>
    <scope>NUCLEOTIDE SEQUENCE [LARGE SCALE GENOMIC DNA]</scope>
    <source>
        <strain evidence="7 8">LMG 27724</strain>
    </source>
</reference>
<evidence type="ECO:0000259" key="6">
    <source>
        <dbReference type="Pfam" id="PF02826"/>
    </source>
</evidence>
<evidence type="ECO:0000313" key="7">
    <source>
        <dbReference type="EMBL" id="MBB2173857.1"/>
    </source>
</evidence>
<dbReference type="CDD" id="cd12173">
    <property type="entry name" value="PGDH_4"/>
    <property type="match status" value="1"/>
</dbReference>
<keyword evidence="3" id="KW-0520">NAD</keyword>
<keyword evidence="8" id="KW-1185">Reference proteome</keyword>
<dbReference type="PANTHER" id="PTHR42789:SF1">
    <property type="entry name" value="D-ISOMER SPECIFIC 2-HYDROXYACID DEHYDROGENASE FAMILY PROTEIN (AFU_ORTHOLOGUE AFUA_6G10090)"/>
    <property type="match status" value="1"/>
</dbReference>
<feature type="domain" description="D-isomer specific 2-hydroxyacid dehydrogenase catalytic" evidence="5">
    <location>
        <begin position="5"/>
        <end position="314"/>
    </location>
</feature>
<dbReference type="Pfam" id="PF02826">
    <property type="entry name" value="2-Hacid_dh_C"/>
    <property type="match status" value="1"/>
</dbReference>
<dbReference type="PANTHER" id="PTHR42789">
    <property type="entry name" value="D-ISOMER SPECIFIC 2-HYDROXYACID DEHYDROGENASE FAMILY PROTEIN (AFU_ORTHOLOGUE AFUA_6G10090)"/>
    <property type="match status" value="1"/>
</dbReference>
<dbReference type="Pfam" id="PF00389">
    <property type="entry name" value="2-Hacid_dh"/>
    <property type="match status" value="1"/>
</dbReference>
<dbReference type="InterPro" id="IPR006140">
    <property type="entry name" value="D-isomer_DH_NAD-bd"/>
</dbReference>
<dbReference type="InterPro" id="IPR006139">
    <property type="entry name" value="D-isomer_2_OHA_DH_cat_dom"/>
</dbReference>
<feature type="domain" description="D-isomer specific 2-hydroxyacid dehydrogenase NAD-binding" evidence="6">
    <location>
        <begin position="105"/>
        <end position="283"/>
    </location>
</feature>
<proteinExistence type="inferred from homology"/>
<dbReference type="AlphaFoldDB" id="A0A7W4J3B8"/>
<name>A0A7W4J3B8_9PROT</name>
<dbReference type="Proteomes" id="UP000577891">
    <property type="component" value="Unassembled WGS sequence"/>
</dbReference>
<evidence type="ECO:0000259" key="5">
    <source>
        <dbReference type="Pfam" id="PF00389"/>
    </source>
</evidence>
<evidence type="ECO:0000256" key="3">
    <source>
        <dbReference type="ARBA" id="ARBA00023027"/>
    </source>
</evidence>
<dbReference type="GO" id="GO:0016616">
    <property type="term" value="F:oxidoreductase activity, acting on the CH-OH group of donors, NAD or NADP as acceptor"/>
    <property type="evidence" value="ECO:0007669"/>
    <property type="project" value="InterPro"/>
</dbReference>
<dbReference type="InterPro" id="IPR036291">
    <property type="entry name" value="NAD(P)-bd_dom_sf"/>
</dbReference>
<evidence type="ECO:0000256" key="4">
    <source>
        <dbReference type="RuleBase" id="RU003719"/>
    </source>
</evidence>
<dbReference type="EMBL" id="JABEQE010000021">
    <property type="protein sequence ID" value="MBB2173857.1"/>
    <property type="molecule type" value="Genomic_DNA"/>
</dbReference>
<organism evidence="7 8">
    <name type="scientific">Gluconacetobacter asukensis</name>
    <dbReference type="NCBI Taxonomy" id="1017181"/>
    <lineage>
        <taxon>Bacteria</taxon>
        <taxon>Pseudomonadati</taxon>
        <taxon>Pseudomonadota</taxon>
        <taxon>Alphaproteobacteria</taxon>
        <taxon>Acetobacterales</taxon>
        <taxon>Acetobacteraceae</taxon>
        <taxon>Gluconacetobacter</taxon>
    </lineage>
</organism>
<dbReference type="RefSeq" id="WP_182980340.1">
    <property type="nucleotide sequence ID" value="NZ_BAABGB010000055.1"/>
</dbReference>
<dbReference type="InterPro" id="IPR050857">
    <property type="entry name" value="D-2-hydroxyacid_DH"/>
</dbReference>
<dbReference type="SUPFAM" id="SSF52283">
    <property type="entry name" value="Formate/glycerate dehydrogenase catalytic domain-like"/>
    <property type="match status" value="1"/>
</dbReference>